<name>A0A8J4PRV7_9MYCE</name>
<comment type="caution">
    <text evidence="8">The sequence shown here is derived from an EMBL/GenBank/DDBJ whole genome shotgun (WGS) entry which is preliminary data.</text>
</comment>
<dbReference type="GO" id="GO:0016020">
    <property type="term" value="C:membrane"/>
    <property type="evidence" value="ECO:0007669"/>
    <property type="project" value="UniProtKB-SubCell"/>
</dbReference>
<proteinExistence type="predicted"/>
<sequence length="370" mass="41737">MSRNNSNNDNDEDNIQLLNRDQEIDTDSIMNEKNSNSISSSSSNSNSNVNNNMSTSTPQPPASSTSTILMVIGFYFFISISLVFLNKILMADLNFRYPLFITWYQQVVSFASIYIMSTISPTIPSLSFLPAFEFKPQIAKKVLPLTVVLTCMIIFNNLCLEYVEVSFYQVARSLTICFSIVLTYMILQTKTSSRATLACVIVFIGFILGSVGEVNFSWYGVFFGLLSSFFVALYSIYVKKVLPVCEHNEWRLSIYNTALSIGLILPLILISGEATTMFDEPIFYTGQFWVYMTLAGIMGYLISISIFMQIKHTSPLTNTISGTVKACVQTLLAIVFWGNEITVQNGFGILLVILGSFWYSYVRYMEMQRK</sequence>
<evidence type="ECO:0000313" key="9">
    <source>
        <dbReference type="Proteomes" id="UP000695562"/>
    </source>
</evidence>
<organism evidence="8 9">
    <name type="scientific">Polysphondylium violaceum</name>
    <dbReference type="NCBI Taxonomy" id="133409"/>
    <lineage>
        <taxon>Eukaryota</taxon>
        <taxon>Amoebozoa</taxon>
        <taxon>Evosea</taxon>
        <taxon>Eumycetozoa</taxon>
        <taxon>Dictyostelia</taxon>
        <taxon>Dictyosteliales</taxon>
        <taxon>Dictyosteliaceae</taxon>
        <taxon>Polysphondylium</taxon>
    </lineage>
</organism>
<evidence type="ECO:0000256" key="2">
    <source>
        <dbReference type="ARBA" id="ARBA00022692"/>
    </source>
</evidence>
<feature type="transmembrane region" description="Helical" evidence="6">
    <location>
        <begin position="343"/>
        <end position="362"/>
    </location>
</feature>
<feature type="transmembrane region" description="Helical" evidence="6">
    <location>
        <begin position="250"/>
        <end position="268"/>
    </location>
</feature>
<keyword evidence="3 6" id="KW-1133">Transmembrane helix</keyword>
<feature type="compositionally biased region" description="Low complexity" evidence="5">
    <location>
        <begin position="34"/>
        <end position="63"/>
    </location>
</feature>
<comment type="subcellular location">
    <subcellularLocation>
        <location evidence="1">Membrane</location>
        <topology evidence="1">Multi-pass membrane protein</topology>
    </subcellularLocation>
</comment>
<dbReference type="OrthoDB" id="5547497at2759"/>
<evidence type="ECO:0000313" key="8">
    <source>
        <dbReference type="EMBL" id="KAF2072232.1"/>
    </source>
</evidence>
<dbReference type="Pfam" id="PF03151">
    <property type="entry name" value="TPT"/>
    <property type="match status" value="1"/>
</dbReference>
<keyword evidence="9" id="KW-1185">Reference proteome</keyword>
<feature type="transmembrane region" description="Helical" evidence="6">
    <location>
        <begin position="169"/>
        <end position="187"/>
    </location>
</feature>
<feature type="domain" description="Sugar phosphate transporter" evidence="7">
    <location>
        <begin position="68"/>
        <end position="360"/>
    </location>
</feature>
<feature type="transmembrane region" description="Helical" evidence="6">
    <location>
        <begin position="109"/>
        <end position="130"/>
    </location>
</feature>
<dbReference type="InterPro" id="IPR050186">
    <property type="entry name" value="TPT_transporter"/>
</dbReference>
<feature type="transmembrane region" description="Helical" evidence="6">
    <location>
        <begin position="288"/>
        <end position="308"/>
    </location>
</feature>
<keyword evidence="4 6" id="KW-0472">Membrane</keyword>
<keyword evidence="2 6" id="KW-0812">Transmembrane</keyword>
<feature type="transmembrane region" description="Helical" evidence="6">
    <location>
        <begin position="194"/>
        <end position="212"/>
    </location>
</feature>
<dbReference type="EMBL" id="AJWJ01000298">
    <property type="protein sequence ID" value="KAF2072232.1"/>
    <property type="molecule type" value="Genomic_DNA"/>
</dbReference>
<dbReference type="PANTHER" id="PTHR11132">
    <property type="entry name" value="SOLUTE CARRIER FAMILY 35"/>
    <property type="match status" value="1"/>
</dbReference>
<feature type="region of interest" description="Disordered" evidence="5">
    <location>
        <begin position="1"/>
        <end position="63"/>
    </location>
</feature>
<evidence type="ECO:0000256" key="1">
    <source>
        <dbReference type="ARBA" id="ARBA00004141"/>
    </source>
</evidence>
<evidence type="ECO:0000256" key="5">
    <source>
        <dbReference type="SAM" id="MobiDB-lite"/>
    </source>
</evidence>
<feature type="transmembrane region" description="Helical" evidence="6">
    <location>
        <begin position="218"/>
        <end position="238"/>
    </location>
</feature>
<dbReference type="AlphaFoldDB" id="A0A8J4PRV7"/>
<evidence type="ECO:0000256" key="4">
    <source>
        <dbReference type="ARBA" id="ARBA00023136"/>
    </source>
</evidence>
<feature type="transmembrane region" description="Helical" evidence="6">
    <location>
        <begin position="142"/>
        <end position="163"/>
    </location>
</feature>
<accession>A0A8J4PRV7</accession>
<evidence type="ECO:0000256" key="3">
    <source>
        <dbReference type="ARBA" id="ARBA00022989"/>
    </source>
</evidence>
<feature type="transmembrane region" description="Helical" evidence="6">
    <location>
        <begin position="68"/>
        <end position="89"/>
    </location>
</feature>
<evidence type="ECO:0000259" key="7">
    <source>
        <dbReference type="Pfam" id="PF03151"/>
    </source>
</evidence>
<gene>
    <name evidence="8" type="ORF">CYY_006455</name>
</gene>
<dbReference type="InterPro" id="IPR004853">
    <property type="entry name" value="Sugar_P_trans_dom"/>
</dbReference>
<dbReference type="Proteomes" id="UP000695562">
    <property type="component" value="Unassembled WGS sequence"/>
</dbReference>
<evidence type="ECO:0000256" key="6">
    <source>
        <dbReference type="SAM" id="Phobius"/>
    </source>
</evidence>
<protein>
    <recommendedName>
        <fullName evidence="7">Sugar phosphate transporter domain-containing protein</fullName>
    </recommendedName>
</protein>
<reference evidence="8" key="1">
    <citation type="submission" date="2020-01" db="EMBL/GenBank/DDBJ databases">
        <title>Development of genomics and gene disruption for Polysphondylium violaceum indicates a role for the polyketide synthase stlB in stalk morphogenesis.</title>
        <authorList>
            <person name="Narita B."/>
            <person name="Kawabe Y."/>
            <person name="Kin K."/>
            <person name="Saito T."/>
            <person name="Gibbs R."/>
            <person name="Kuspa A."/>
            <person name="Muzny D."/>
            <person name="Queller D."/>
            <person name="Richards S."/>
            <person name="Strassman J."/>
            <person name="Sucgang R."/>
            <person name="Worley K."/>
            <person name="Schaap P."/>
        </authorList>
    </citation>
    <scope>NUCLEOTIDE SEQUENCE</scope>
    <source>
        <strain evidence="8">QSvi11</strain>
    </source>
</reference>